<keyword evidence="2" id="KW-0547">Nucleotide-binding</keyword>
<dbReference type="Proteomes" id="UP000053470">
    <property type="component" value="Unassembled WGS sequence"/>
</dbReference>
<dbReference type="Gene3D" id="3.40.50.800">
    <property type="entry name" value="Anticodon-binding domain"/>
    <property type="match status" value="1"/>
</dbReference>
<dbReference type="Pfam" id="PF03129">
    <property type="entry name" value="HGTP_anticodon"/>
    <property type="match status" value="1"/>
</dbReference>
<dbReference type="InterPro" id="IPR044140">
    <property type="entry name" value="ProRS_anticodon_short"/>
</dbReference>
<evidence type="ECO:0000313" key="6">
    <source>
        <dbReference type="EMBL" id="CEJ20391.1"/>
    </source>
</evidence>
<feature type="domain" description="Anticodon-binding" evidence="5">
    <location>
        <begin position="3"/>
        <end position="80"/>
    </location>
</feature>
<reference evidence="6" key="2">
    <citation type="submission" date="2022-04" db="EMBL/GenBank/DDBJ databases">
        <title>Genomic draft of R. solanacearum strain IPO1609, a phylotype IIB1/biovar 2/race 3 strain isolated from potato in Europe.</title>
        <authorList>
            <person name="Boucher C."/>
            <person name="Carrere S."/>
            <person name="Dossat C."/>
            <person name="Elbaz M."/>
            <person name="Genin S."/>
            <person name="Gouzy J."/>
            <person name="Prior P."/>
            <person name="Segurens B."/>
            <person name="Wincker P."/>
        </authorList>
    </citation>
    <scope>NUCLEOTIDE SEQUENCE</scope>
    <source>
        <strain evidence="6">IPO1609</strain>
    </source>
</reference>
<dbReference type="AlphaFoldDB" id="A0ABF7RFQ4"/>
<organism evidence="6 7">
    <name type="scientific">Ralstonia solanacearum IPO1609</name>
    <dbReference type="NCBI Taxonomy" id="564066"/>
    <lineage>
        <taxon>Bacteria</taxon>
        <taxon>Pseudomonadati</taxon>
        <taxon>Pseudomonadota</taxon>
        <taxon>Betaproteobacteria</taxon>
        <taxon>Burkholderiales</taxon>
        <taxon>Burkholderiaceae</taxon>
        <taxon>Ralstonia</taxon>
        <taxon>Ralstonia solanacearum species complex</taxon>
    </lineage>
</organism>
<keyword evidence="3" id="KW-0648">Protein biosynthesis</keyword>
<dbReference type="GO" id="GO:0004812">
    <property type="term" value="F:aminoacyl-tRNA ligase activity"/>
    <property type="evidence" value="ECO:0007669"/>
    <property type="project" value="UniProtKB-KW"/>
</dbReference>
<keyword evidence="7" id="KW-1185">Reference proteome</keyword>
<dbReference type="GO" id="GO:0005524">
    <property type="term" value="F:ATP binding"/>
    <property type="evidence" value="ECO:0007669"/>
    <property type="project" value="UniProtKB-KW"/>
</dbReference>
<dbReference type="InterPro" id="IPR036621">
    <property type="entry name" value="Anticodon-bd_dom_sf"/>
</dbReference>
<keyword evidence="1" id="KW-0436">Ligase</keyword>
<keyword evidence="2" id="KW-0067">ATP-binding</keyword>
<evidence type="ECO:0000256" key="4">
    <source>
        <dbReference type="ARBA" id="ARBA00023146"/>
    </source>
</evidence>
<evidence type="ECO:0000256" key="3">
    <source>
        <dbReference type="ARBA" id="ARBA00022917"/>
    </source>
</evidence>
<protein>
    <submittedName>
        <fullName evidence="6">Probable prolyl-trna synthetase protein</fullName>
    </submittedName>
</protein>
<evidence type="ECO:0000259" key="5">
    <source>
        <dbReference type="Pfam" id="PF03129"/>
    </source>
</evidence>
<dbReference type="GO" id="GO:0006418">
    <property type="term" value="P:tRNA aminoacylation for protein translation"/>
    <property type="evidence" value="ECO:0007669"/>
    <property type="project" value="UniProtKB-ARBA"/>
</dbReference>
<dbReference type="InterPro" id="IPR004154">
    <property type="entry name" value="Anticodon-bd"/>
</dbReference>
<dbReference type="SUPFAM" id="SSF52954">
    <property type="entry name" value="Class II aaRS ABD-related"/>
    <property type="match status" value="1"/>
</dbReference>
<accession>A0ABF7RFQ4</accession>
<keyword evidence="4" id="KW-0030">Aminoacyl-tRNA synthetase</keyword>
<dbReference type="EMBL" id="LN651282">
    <property type="protein sequence ID" value="CEJ20391.1"/>
    <property type="molecule type" value="Genomic_DNA"/>
</dbReference>
<evidence type="ECO:0000256" key="1">
    <source>
        <dbReference type="ARBA" id="ARBA00022598"/>
    </source>
</evidence>
<evidence type="ECO:0000256" key="2">
    <source>
        <dbReference type="ARBA" id="ARBA00022840"/>
    </source>
</evidence>
<name>A0ABF7RFQ4_RALSL</name>
<proteinExistence type="predicted"/>
<evidence type="ECO:0000313" key="7">
    <source>
        <dbReference type="Proteomes" id="UP000053470"/>
    </source>
</evidence>
<gene>
    <name evidence="6" type="ORF">RSIPO_02564</name>
</gene>
<dbReference type="CDD" id="cd00861">
    <property type="entry name" value="ProRS_anticodon_short"/>
    <property type="match status" value="1"/>
</dbReference>
<sequence length="84" mass="9049">MRAEADRLHAELAAAGIDVILDDRGERPGVMFADWELIGVPFRVVVGERGLKEGKLELQGRRDEAAAAVAPADVLATLKSRLAQ</sequence>
<reference evidence="6" key="1">
    <citation type="submission" date="2014-11" db="EMBL/GenBank/DDBJ databases">
        <authorList>
            <person name="Genoscope - CEA"/>
        </authorList>
    </citation>
    <scope>NUCLEOTIDE SEQUENCE</scope>
    <source>
        <strain evidence="6">IPO1609</strain>
    </source>
</reference>